<evidence type="ECO:0000313" key="3">
    <source>
        <dbReference type="EMBL" id="KZT05054.1"/>
    </source>
</evidence>
<evidence type="ECO:0000313" key="4">
    <source>
        <dbReference type="Proteomes" id="UP000076871"/>
    </source>
</evidence>
<dbReference type="GeneID" id="63828649"/>
<dbReference type="Proteomes" id="UP000076871">
    <property type="component" value="Unassembled WGS sequence"/>
</dbReference>
<protein>
    <recommendedName>
        <fullName evidence="5">PRA1 family protein</fullName>
    </recommendedName>
</protein>
<gene>
    <name evidence="3" type="ORF">LAESUDRAFT_750764</name>
</gene>
<dbReference type="EMBL" id="KV427632">
    <property type="protein sequence ID" value="KZT05054.1"/>
    <property type="molecule type" value="Genomic_DNA"/>
</dbReference>
<keyword evidence="2" id="KW-0472">Membrane</keyword>
<proteinExistence type="predicted"/>
<feature type="region of interest" description="Disordered" evidence="1">
    <location>
        <begin position="187"/>
        <end position="206"/>
    </location>
</feature>
<feature type="compositionally biased region" description="Low complexity" evidence="1">
    <location>
        <begin position="24"/>
        <end position="33"/>
    </location>
</feature>
<reference evidence="3 4" key="1">
    <citation type="journal article" date="2016" name="Mol. Biol. Evol.">
        <title>Comparative Genomics of Early-Diverging Mushroom-Forming Fungi Provides Insights into the Origins of Lignocellulose Decay Capabilities.</title>
        <authorList>
            <person name="Nagy L.G."/>
            <person name="Riley R."/>
            <person name="Tritt A."/>
            <person name="Adam C."/>
            <person name="Daum C."/>
            <person name="Floudas D."/>
            <person name="Sun H."/>
            <person name="Yadav J.S."/>
            <person name="Pangilinan J."/>
            <person name="Larsson K.H."/>
            <person name="Matsuura K."/>
            <person name="Barry K."/>
            <person name="Labutti K."/>
            <person name="Kuo R."/>
            <person name="Ohm R.A."/>
            <person name="Bhattacharya S.S."/>
            <person name="Shirouzu T."/>
            <person name="Yoshinaga Y."/>
            <person name="Martin F.M."/>
            <person name="Grigoriev I.V."/>
            <person name="Hibbett D.S."/>
        </authorList>
    </citation>
    <scope>NUCLEOTIDE SEQUENCE [LARGE SCALE GENOMIC DNA]</scope>
    <source>
        <strain evidence="3 4">93-53</strain>
    </source>
</reference>
<evidence type="ECO:0000256" key="2">
    <source>
        <dbReference type="SAM" id="Phobius"/>
    </source>
</evidence>
<keyword evidence="2" id="KW-0812">Transmembrane</keyword>
<keyword evidence="2" id="KW-1133">Transmembrane helix</keyword>
<feature type="region of interest" description="Disordered" evidence="1">
    <location>
        <begin position="1"/>
        <end position="39"/>
    </location>
</feature>
<dbReference type="RefSeq" id="XP_040762794.1">
    <property type="nucleotide sequence ID" value="XM_040911621.1"/>
</dbReference>
<sequence>MTLLLAPDMSDMPALSRGSTLNDSSTNSSGASSGLFTPDDVVDEPSYDVFFTPKLIHNDDTLSTPRPPYRDGEHLSSGDGANVKTTKLNSWSRAVAKAKKLAGKTLQVRRALRKVPFPSPSQSVGIPTTSDQVRRLRTELTSSQDLDMDIVETEDAMNASYDIPREAEGINDSKERPSGQSVVYETLSAKDEQSAAPNSRRSGAGVREAELDLSTEYLLPEFSSPSSSDALSNALQGPWSARRVVLTIIRILFFLPWSIAVGGAILLSPKHLELITFSPGYLASERGARRFAHWADTAVPHIVIFLAPVAVLMWWNLSIGALVAAAILAGFVYAWHDFHVDLSVPLGEDDRQSIYLAVTKMYLREGFTMRVPMRSDDGRAGE</sequence>
<evidence type="ECO:0000256" key="1">
    <source>
        <dbReference type="SAM" id="MobiDB-lite"/>
    </source>
</evidence>
<dbReference type="AlphaFoldDB" id="A0A165DK15"/>
<feature type="transmembrane region" description="Helical" evidence="2">
    <location>
        <begin position="313"/>
        <end position="335"/>
    </location>
</feature>
<keyword evidence="4" id="KW-1185">Reference proteome</keyword>
<feature type="region of interest" description="Disordered" evidence="1">
    <location>
        <begin position="57"/>
        <end position="82"/>
    </location>
</feature>
<feature type="transmembrane region" description="Helical" evidence="2">
    <location>
        <begin position="244"/>
        <end position="267"/>
    </location>
</feature>
<dbReference type="OrthoDB" id="2752889at2759"/>
<name>A0A165DK15_9APHY</name>
<evidence type="ECO:0008006" key="5">
    <source>
        <dbReference type="Google" id="ProtNLM"/>
    </source>
</evidence>
<dbReference type="InParanoid" id="A0A165DK15"/>
<accession>A0A165DK15</accession>
<organism evidence="3 4">
    <name type="scientific">Laetiporus sulphureus 93-53</name>
    <dbReference type="NCBI Taxonomy" id="1314785"/>
    <lineage>
        <taxon>Eukaryota</taxon>
        <taxon>Fungi</taxon>
        <taxon>Dikarya</taxon>
        <taxon>Basidiomycota</taxon>
        <taxon>Agaricomycotina</taxon>
        <taxon>Agaricomycetes</taxon>
        <taxon>Polyporales</taxon>
        <taxon>Laetiporus</taxon>
    </lineage>
</organism>